<dbReference type="Gene3D" id="1.10.10.60">
    <property type="entry name" value="Homeodomain-like"/>
    <property type="match status" value="1"/>
</dbReference>
<evidence type="ECO:0000256" key="2">
    <source>
        <dbReference type="ARBA" id="ARBA00023125"/>
    </source>
</evidence>
<dbReference type="SUPFAM" id="SSF46689">
    <property type="entry name" value="Homeodomain-like"/>
    <property type="match status" value="2"/>
</dbReference>
<dbReference type="PROSITE" id="PS01124">
    <property type="entry name" value="HTH_ARAC_FAMILY_2"/>
    <property type="match status" value="1"/>
</dbReference>
<dbReference type="InterPro" id="IPR009057">
    <property type="entry name" value="Homeodomain-like_sf"/>
</dbReference>
<evidence type="ECO:0000313" key="6">
    <source>
        <dbReference type="Proteomes" id="UP001157091"/>
    </source>
</evidence>
<evidence type="ECO:0000259" key="4">
    <source>
        <dbReference type="PROSITE" id="PS01124"/>
    </source>
</evidence>
<name>A0ABQ6I2F3_9MICO</name>
<protein>
    <recommendedName>
        <fullName evidence="4">HTH araC/xylS-type domain-containing protein</fullName>
    </recommendedName>
</protein>
<keyword evidence="2" id="KW-0238">DNA-binding</keyword>
<accession>A0ABQ6I2F3</accession>
<dbReference type="SMART" id="SM00342">
    <property type="entry name" value="HTH_ARAC"/>
    <property type="match status" value="1"/>
</dbReference>
<evidence type="ECO:0000256" key="1">
    <source>
        <dbReference type="ARBA" id="ARBA00023015"/>
    </source>
</evidence>
<dbReference type="Proteomes" id="UP001157091">
    <property type="component" value="Unassembled WGS sequence"/>
</dbReference>
<keyword evidence="3" id="KW-0804">Transcription</keyword>
<sequence>MLSLYFEPAESPLGWEVPTVVDATGLTGPLLEYVVALGSTAHDRRSHALTVLWDLLLPVPVAAIPSILPDDAQTRAVALAIRANPADGRSLARWGRDVGSSARTLSRRFRSETGVSFESWRTFERLNAALPLLADGLPVSRVAREVGYLTSSAFIAAFRRELGTTPAAYFNGTSATSTD</sequence>
<proteinExistence type="predicted"/>
<dbReference type="PROSITE" id="PS00041">
    <property type="entry name" value="HTH_ARAC_FAMILY_1"/>
    <property type="match status" value="1"/>
</dbReference>
<gene>
    <name evidence="5" type="ORF">GCM10025864_17330</name>
</gene>
<dbReference type="InterPro" id="IPR018060">
    <property type="entry name" value="HTH_AraC"/>
</dbReference>
<organism evidence="5 6">
    <name type="scientific">Luteimicrobium album</name>
    <dbReference type="NCBI Taxonomy" id="1054550"/>
    <lineage>
        <taxon>Bacteria</taxon>
        <taxon>Bacillati</taxon>
        <taxon>Actinomycetota</taxon>
        <taxon>Actinomycetes</taxon>
        <taxon>Micrococcales</taxon>
        <taxon>Luteimicrobium</taxon>
    </lineage>
</organism>
<dbReference type="RefSeq" id="WP_284292871.1">
    <property type="nucleotide sequence ID" value="NZ_BSUK01000001.1"/>
</dbReference>
<dbReference type="EMBL" id="BSUK01000001">
    <property type="protein sequence ID" value="GMA23974.1"/>
    <property type="molecule type" value="Genomic_DNA"/>
</dbReference>
<dbReference type="PANTHER" id="PTHR11019:SF199">
    <property type="entry name" value="HTH-TYPE TRANSCRIPTIONAL REGULATOR NIMR"/>
    <property type="match status" value="1"/>
</dbReference>
<evidence type="ECO:0000256" key="3">
    <source>
        <dbReference type="ARBA" id="ARBA00023163"/>
    </source>
</evidence>
<reference evidence="6" key="1">
    <citation type="journal article" date="2019" name="Int. J. Syst. Evol. Microbiol.">
        <title>The Global Catalogue of Microorganisms (GCM) 10K type strain sequencing project: providing services to taxonomists for standard genome sequencing and annotation.</title>
        <authorList>
            <consortium name="The Broad Institute Genomics Platform"/>
            <consortium name="The Broad Institute Genome Sequencing Center for Infectious Disease"/>
            <person name="Wu L."/>
            <person name="Ma J."/>
        </authorList>
    </citation>
    <scope>NUCLEOTIDE SEQUENCE [LARGE SCALE GENOMIC DNA]</scope>
    <source>
        <strain evidence="6">NBRC 106348</strain>
    </source>
</reference>
<dbReference type="InterPro" id="IPR018062">
    <property type="entry name" value="HTH_AraC-typ_CS"/>
</dbReference>
<dbReference type="PANTHER" id="PTHR11019">
    <property type="entry name" value="HTH-TYPE TRANSCRIPTIONAL REGULATOR NIMR"/>
    <property type="match status" value="1"/>
</dbReference>
<evidence type="ECO:0000313" key="5">
    <source>
        <dbReference type="EMBL" id="GMA23974.1"/>
    </source>
</evidence>
<dbReference type="Pfam" id="PF12833">
    <property type="entry name" value="HTH_18"/>
    <property type="match status" value="1"/>
</dbReference>
<keyword evidence="1" id="KW-0805">Transcription regulation</keyword>
<keyword evidence="6" id="KW-1185">Reference proteome</keyword>
<comment type="caution">
    <text evidence="5">The sequence shown here is derived from an EMBL/GenBank/DDBJ whole genome shotgun (WGS) entry which is preliminary data.</text>
</comment>
<feature type="domain" description="HTH araC/xylS-type" evidence="4">
    <location>
        <begin position="75"/>
        <end position="172"/>
    </location>
</feature>